<gene>
    <name evidence="4" type="ORF">FSB_LOCUS50844</name>
</gene>
<feature type="region of interest" description="Disordered" evidence="3">
    <location>
        <begin position="1"/>
        <end position="23"/>
    </location>
</feature>
<evidence type="ECO:0000256" key="3">
    <source>
        <dbReference type="SAM" id="MobiDB-lite"/>
    </source>
</evidence>
<keyword evidence="1" id="KW-0853">WD repeat</keyword>
<accession>A0A2N9IDX2</accession>
<sequence>MQRHNHQYHNNHSPLPNPTAASDLEATPKLQSNIMPLKSHHYPIHLLSLLPPNPPIPMTTVAILNPSLIPMPNSLISVPNFSVVCLSNWDITKRSSTLPFDLLAECMNSEGGVERLKGLELGSVAALGKVNCGCDGIALRFLSGYTLFQVHHTFATAGSDGAFNFWDKDSKQRLKAMARCSQPIPCSTFNHDGSLYAYAVCYDWSKGAENHNPATAKTNIFLHLPQESEVKSKPRVGTGRK</sequence>
<organism evidence="4">
    <name type="scientific">Fagus sylvatica</name>
    <name type="common">Beechnut</name>
    <dbReference type="NCBI Taxonomy" id="28930"/>
    <lineage>
        <taxon>Eukaryota</taxon>
        <taxon>Viridiplantae</taxon>
        <taxon>Streptophyta</taxon>
        <taxon>Embryophyta</taxon>
        <taxon>Tracheophyta</taxon>
        <taxon>Spermatophyta</taxon>
        <taxon>Magnoliopsida</taxon>
        <taxon>eudicotyledons</taxon>
        <taxon>Gunneridae</taxon>
        <taxon>Pentapetalae</taxon>
        <taxon>rosids</taxon>
        <taxon>fabids</taxon>
        <taxon>Fagales</taxon>
        <taxon>Fagaceae</taxon>
        <taxon>Fagus</taxon>
    </lineage>
</organism>
<name>A0A2N9IDX2_FAGSY</name>
<reference evidence="4" key="1">
    <citation type="submission" date="2018-02" db="EMBL/GenBank/DDBJ databases">
        <authorList>
            <person name="Cohen D.B."/>
            <person name="Kent A.D."/>
        </authorList>
    </citation>
    <scope>NUCLEOTIDE SEQUENCE</scope>
</reference>
<dbReference type="SUPFAM" id="SSF50998">
    <property type="entry name" value="Quinoprotein alcohol dehydrogenase-like"/>
    <property type="match status" value="1"/>
</dbReference>
<dbReference type="InterPro" id="IPR011047">
    <property type="entry name" value="Quinoprotein_ADH-like_sf"/>
</dbReference>
<proteinExistence type="predicted"/>
<protein>
    <submittedName>
        <fullName evidence="4">Uncharacterized protein</fullName>
    </submittedName>
</protein>
<keyword evidence="2" id="KW-0677">Repeat</keyword>
<dbReference type="PANTHER" id="PTHR10971">
    <property type="entry name" value="MRNA EXPORT FACTOR AND BUB3"/>
    <property type="match status" value="1"/>
</dbReference>
<dbReference type="AlphaFoldDB" id="A0A2N9IDX2"/>
<dbReference type="EMBL" id="OIVN01005556">
    <property type="protein sequence ID" value="SPD22962.1"/>
    <property type="molecule type" value="Genomic_DNA"/>
</dbReference>
<dbReference type="Gene3D" id="2.130.10.10">
    <property type="entry name" value="YVTN repeat-like/Quinoprotein amine dehydrogenase"/>
    <property type="match status" value="1"/>
</dbReference>
<dbReference type="InterPro" id="IPR015943">
    <property type="entry name" value="WD40/YVTN_repeat-like_dom_sf"/>
</dbReference>
<evidence type="ECO:0000256" key="2">
    <source>
        <dbReference type="ARBA" id="ARBA00022737"/>
    </source>
</evidence>
<evidence type="ECO:0000256" key="1">
    <source>
        <dbReference type="ARBA" id="ARBA00022574"/>
    </source>
</evidence>
<evidence type="ECO:0000313" key="4">
    <source>
        <dbReference type="EMBL" id="SPD22962.1"/>
    </source>
</evidence>